<dbReference type="Pfam" id="PF00201">
    <property type="entry name" value="UDPGT"/>
    <property type="match status" value="1"/>
</dbReference>
<dbReference type="GO" id="GO:0015020">
    <property type="term" value="F:glucuronosyltransferase activity"/>
    <property type="evidence" value="ECO:0007669"/>
    <property type="project" value="UniProtKB-EC"/>
</dbReference>
<dbReference type="PROSITE" id="PS00375">
    <property type="entry name" value="UDPGT"/>
    <property type="match status" value="1"/>
</dbReference>
<dbReference type="FunFam" id="3.40.50.2000:FF:000050">
    <property type="entry name" value="UDP-glucuronosyltransferase"/>
    <property type="match status" value="1"/>
</dbReference>
<dbReference type="GO" id="GO:0016020">
    <property type="term" value="C:membrane"/>
    <property type="evidence" value="ECO:0007669"/>
    <property type="project" value="UniProtKB-SubCell"/>
</dbReference>
<keyword evidence="9" id="KW-0325">Glycoprotein</keyword>
<dbReference type="EC" id="2.4.1.17" evidence="12"/>
<accession>A0AAN8S8I2</accession>
<feature type="signal peptide" evidence="12">
    <location>
        <begin position="1"/>
        <end position="18"/>
    </location>
</feature>
<dbReference type="InterPro" id="IPR002213">
    <property type="entry name" value="UDP_glucos_trans"/>
</dbReference>
<evidence type="ECO:0000256" key="1">
    <source>
        <dbReference type="ARBA" id="ARBA00004240"/>
    </source>
</evidence>
<keyword evidence="7 12" id="KW-1133">Transmembrane helix</keyword>
<keyword evidence="8 12" id="KW-0472">Membrane</keyword>
<dbReference type="EMBL" id="JAWJWE010000003">
    <property type="protein sequence ID" value="KAK6638824.1"/>
    <property type="molecule type" value="Genomic_DNA"/>
</dbReference>
<comment type="subcellular location">
    <subcellularLocation>
        <location evidence="10">Endomembrane system</location>
        <topology evidence="10">Single-pass type I membrane protein</topology>
    </subcellularLocation>
    <subcellularLocation>
        <location evidence="1">Endoplasmic reticulum</location>
    </subcellularLocation>
    <subcellularLocation>
        <location evidence="12">Membrane</location>
        <topology evidence="12">Single-pass membrane protein</topology>
    </subcellularLocation>
</comment>
<keyword evidence="6" id="KW-0256">Endoplasmic reticulum</keyword>
<comment type="caution">
    <text evidence="13">The sequence shown here is derived from an EMBL/GenBank/DDBJ whole genome shotgun (WGS) entry which is preliminary data.</text>
</comment>
<organism evidence="13 14">
    <name type="scientific">Polyplax serrata</name>
    <name type="common">Common mouse louse</name>
    <dbReference type="NCBI Taxonomy" id="468196"/>
    <lineage>
        <taxon>Eukaryota</taxon>
        <taxon>Metazoa</taxon>
        <taxon>Ecdysozoa</taxon>
        <taxon>Arthropoda</taxon>
        <taxon>Hexapoda</taxon>
        <taxon>Insecta</taxon>
        <taxon>Pterygota</taxon>
        <taxon>Neoptera</taxon>
        <taxon>Paraneoptera</taxon>
        <taxon>Psocodea</taxon>
        <taxon>Troctomorpha</taxon>
        <taxon>Phthiraptera</taxon>
        <taxon>Anoplura</taxon>
        <taxon>Polyplacidae</taxon>
        <taxon>Polyplax</taxon>
    </lineage>
</organism>
<evidence type="ECO:0000256" key="10">
    <source>
        <dbReference type="ARBA" id="ARBA00046288"/>
    </source>
</evidence>
<evidence type="ECO:0000256" key="11">
    <source>
        <dbReference type="RuleBase" id="RU003718"/>
    </source>
</evidence>
<dbReference type="PANTHER" id="PTHR48043">
    <property type="entry name" value="EG:EG0003.4 PROTEIN-RELATED"/>
    <property type="match status" value="1"/>
</dbReference>
<dbReference type="InterPro" id="IPR050271">
    <property type="entry name" value="UDP-glycosyltransferase"/>
</dbReference>
<evidence type="ECO:0000256" key="12">
    <source>
        <dbReference type="RuleBase" id="RU362059"/>
    </source>
</evidence>
<evidence type="ECO:0000256" key="2">
    <source>
        <dbReference type="ARBA" id="ARBA00009995"/>
    </source>
</evidence>
<feature type="chain" id="PRO_5042662116" description="UDP-glucuronosyltransferase" evidence="12">
    <location>
        <begin position="19"/>
        <end position="521"/>
    </location>
</feature>
<gene>
    <name evidence="13" type="ORF">RUM43_007093</name>
</gene>
<dbReference type="Gene3D" id="3.40.50.2000">
    <property type="entry name" value="Glycogen Phosphorylase B"/>
    <property type="match status" value="2"/>
</dbReference>
<evidence type="ECO:0000256" key="5">
    <source>
        <dbReference type="ARBA" id="ARBA00022692"/>
    </source>
</evidence>
<evidence type="ECO:0000256" key="8">
    <source>
        <dbReference type="ARBA" id="ARBA00023136"/>
    </source>
</evidence>
<evidence type="ECO:0000313" key="13">
    <source>
        <dbReference type="EMBL" id="KAK6638824.1"/>
    </source>
</evidence>
<dbReference type="PANTHER" id="PTHR48043:SF159">
    <property type="entry name" value="EG:EG0003.4 PROTEIN-RELATED"/>
    <property type="match status" value="1"/>
</dbReference>
<keyword evidence="12" id="KW-0732">Signal</keyword>
<keyword evidence="5 12" id="KW-0812">Transmembrane</keyword>
<protein>
    <recommendedName>
        <fullName evidence="12">UDP-glucuronosyltransferase</fullName>
        <ecNumber evidence="12">2.4.1.17</ecNumber>
    </recommendedName>
</protein>
<evidence type="ECO:0000256" key="4">
    <source>
        <dbReference type="ARBA" id="ARBA00022679"/>
    </source>
</evidence>
<dbReference type="GO" id="GO:0005783">
    <property type="term" value="C:endoplasmic reticulum"/>
    <property type="evidence" value="ECO:0007669"/>
    <property type="project" value="UniProtKB-SubCell"/>
</dbReference>
<comment type="catalytic activity">
    <reaction evidence="12">
        <text>glucuronate acceptor + UDP-alpha-D-glucuronate = acceptor beta-D-glucuronoside + UDP + H(+)</text>
        <dbReference type="Rhea" id="RHEA:21032"/>
        <dbReference type="ChEBI" id="CHEBI:15378"/>
        <dbReference type="ChEBI" id="CHEBI:58052"/>
        <dbReference type="ChEBI" id="CHEBI:58223"/>
        <dbReference type="ChEBI" id="CHEBI:132367"/>
        <dbReference type="ChEBI" id="CHEBI:132368"/>
        <dbReference type="EC" id="2.4.1.17"/>
    </reaction>
</comment>
<dbReference type="Proteomes" id="UP001372834">
    <property type="component" value="Unassembled WGS sequence"/>
</dbReference>
<dbReference type="AlphaFoldDB" id="A0AAN8S8I2"/>
<feature type="transmembrane region" description="Helical" evidence="12">
    <location>
        <begin position="473"/>
        <end position="497"/>
    </location>
</feature>
<keyword evidence="4 11" id="KW-0808">Transferase</keyword>
<evidence type="ECO:0000313" key="14">
    <source>
        <dbReference type="Proteomes" id="UP001372834"/>
    </source>
</evidence>
<sequence length="521" mass="59373">MKLLFLLSALELFQLCWASKILFLIPMPSKSHFNLGDRVTRELVQRGHEVTLMSTQKMENPPKNLTEIVVSFNEEQFGKMFGTAGKEGKFQMRNMNPITFLLFSTLGEIIVDSFMSDKSVQQLLNSNQKFDLVIGECFLTEGLLGGFAHKYNAPIAAIGTFLPNTWTNEMIGNPAPASYVPEPITPFTNHMTFWERCINFVYGMVAQIVHYNRHLPTQDRLMKKYFGETLPPLKDMLTKTSLMLVNNHYSLAFPRPYLPNMVEIGGFHIKPPKPLPKDLQAFMDGAKDGVILFSMGSVLPSSDFPEEKVQGILRALSQVKQKVLWKFEKENIPNLPKNVKISKWLPQSDILAHPNTKLFITHGGLLSYTEAVYRGVPLVAIPIFGDQPMNVRFMEELEVGVKLEYDNINEHSLISSINKVLGNPKYAKNMKYRSTLLRDVPISQLDTAIYWIEYVIRHKGAPHLQSKVQELTWYQIYLLDVLGFIGLVVFGFMFVLWKLFKCCKAACCGKKASKMSQKKRN</sequence>
<evidence type="ECO:0000256" key="7">
    <source>
        <dbReference type="ARBA" id="ARBA00022989"/>
    </source>
</evidence>
<reference evidence="13 14" key="1">
    <citation type="submission" date="2023-10" db="EMBL/GenBank/DDBJ databases">
        <title>Genomes of two closely related lineages of the louse Polyplax serrata with different host specificities.</title>
        <authorList>
            <person name="Martinu J."/>
            <person name="Tarabai H."/>
            <person name="Stefka J."/>
            <person name="Hypsa V."/>
        </authorList>
    </citation>
    <scope>NUCLEOTIDE SEQUENCE [LARGE SCALE GENOMIC DNA]</scope>
    <source>
        <strain evidence="13">HR10_N</strain>
    </source>
</reference>
<dbReference type="CDD" id="cd03784">
    <property type="entry name" value="GT1_Gtf-like"/>
    <property type="match status" value="1"/>
</dbReference>
<proteinExistence type="inferred from homology"/>
<keyword evidence="3 11" id="KW-0328">Glycosyltransferase</keyword>
<comment type="similarity">
    <text evidence="2 11">Belongs to the UDP-glycosyltransferase family.</text>
</comment>
<evidence type="ECO:0000256" key="6">
    <source>
        <dbReference type="ARBA" id="ARBA00022824"/>
    </source>
</evidence>
<name>A0AAN8S8I2_POLSC</name>
<evidence type="ECO:0000256" key="9">
    <source>
        <dbReference type="ARBA" id="ARBA00023180"/>
    </source>
</evidence>
<evidence type="ECO:0000256" key="3">
    <source>
        <dbReference type="ARBA" id="ARBA00022676"/>
    </source>
</evidence>
<dbReference type="InterPro" id="IPR035595">
    <property type="entry name" value="UDP_glycos_trans_CS"/>
</dbReference>
<dbReference type="SUPFAM" id="SSF53756">
    <property type="entry name" value="UDP-Glycosyltransferase/glycogen phosphorylase"/>
    <property type="match status" value="1"/>
</dbReference>